<evidence type="ECO:0000256" key="3">
    <source>
        <dbReference type="ARBA" id="ARBA00022840"/>
    </source>
</evidence>
<dbReference type="PANTHER" id="PTHR30050:SF4">
    <property type="entry name" value="ATP-BINDING PROTEIN RV3427C IN INSERTION SEQUENCE-RELATED"/>
    <property type="match status" value="1"/>
</dbReference>
<keyword evidence="2" id="KW-0547">Nucleotide-binding</keyword>
<dbReference type="InterPro" id="IPR047661">
    <property type="entry name" value="IstB"/>
</dbReference>
<dbReference type="PIRSF" id="PIRSF003073">
    <property type="entry name" value="DNAC_TnpB_IstB"/>
    <property type="match status" value="1"/>
</dbReference>
<dbReference type="GO" id="GO:0006260">
    <property type="term" value="P:DNA replication"/>
    <property type="evidence" value="ECO:0007669"/>
    <property type="project" value="TreeGrafter"/>
</dbReference>
<dbReference type="GO" id="GO:0005524">
    <property type="term" value="F:ATP binding"/>
    <property type="evidence" value="ECO:0007669"/>
    <property type="project" value="UniProtKB-KW"/>
</dbReference>
<evidence type="ECO:0000256" key="1">
    <source>
        <dbReference type="ARBA" id="ARBA00008059"/>
    </source>
</evidence>
<reference evidence="5" key="2">
    <citation type="submission" date="2015-07" db="EMBL/GenBank/DDBJ databases">
        <title>Plasmids, circular viruses and viroids from rat gut.</title>
        <authorList>
            <person name="Jorgensen T.J."/>
            <person name="Hansen M.A."/>
            <person name="Xu Z."/>
            <person name="Tabak M.A."/>
            <person name="Sorensen S.J."/>
            <person name="Hansen L.H."/>
        </authorList>
    </citation>
    <scope>NUCLEOTIDE SEQUENCE</scope>
    <source>
        <strain evidence="5">RGRH0409</strain>
    </source>
</reference>
<dbReference type="SMART" id="SM00382">
    <property type="entry name" value="AAA"/>
    <property type="match status" value="1"/>
</dbReference>
<dbReference type="InterPro" id="IPR027417">
    <property type="entry name" value="P-loop_NTPase"/>
</dbReference>
<dbReference type="InterPro" id="IPR028350">
    <property type="entry name" value="DNAC/IstB-like"/>
</dbReference>
<dbReference type="Gene3D" id="3.40.50.300">
    <property type="entry name" value="P-loop containing nucleotide triphosphate hydrolases"/>
    <property type="match status" value="1"/>
</dbReference>
<dbReference type="Pfam" id="PF01695">
    <property type="entry name" value="IstB_IS21"/>
    <property type="match status" value="1"/>
</dbReference>
<dbReference type="PANTHER" id="PTHR30050">
    <property type="entry name" value="CHROMOSOMAL REPLICATION INITIATOR PROTEIN DNAA"/>
    <property type="match status" value="1"/>
</dbReference>
<dbReference type="AlphaFoldDB" id="A0A0H5PZB3"/>
<dbReference type="InterPro" id="IPR002611">
    <property type="entry name" value="IstB_ATP-bd"/>
</dbReference>
<dbReference type="InterPro" id="IPR003593">
    <property type="entry name" value="AAA+_ATPase"/>
</dbReference>
<name>A0A0H5PZB3_9ZZZZ</name>
<organism evidence="5">
    <name type="scientific">uncultured prokaryote</name>
    <dbReference type="NCBI Taxonomy" id="198431"/>
    <lineage>
        <taxon>unclassified sequences</taxon>
        <taxon>environmental samples</taxon>
    </lineage>
</organism>
<sequence length="261" mass="29857">MEKMEIIRSQARRLRLSSLTANVSDVLLKAQRNTPSYDDFLSEVLQTEIDGRDEKQVTIRMRLAKLPVNHNLDLFDQTISNGLSLVQLKQLRELHWLEESYNILLAGPSGVGKTFIASGLCYDAIRKGYRGIFRSMDSIISTIKRKDISPAARKEYKVMCEAQIIVIDDIMSVTVDRDEGNLLFAFINSVYETASFIITTNKSPVEWARTLPDEVLGTALLDRLLYKCELIQLSGDSYRMRHRKTIFENNQKTTKSNQTEK</sequence>
<dbReference type="EMBL" id="LN853055">
    <property type="protein sequence ID" value="CRY94933.1"/>
    <property type="molecule type" value="Genomic_DNA"/>
</dbReference>
<keyword evidence="3" id="KW-0067">ATP-binding</keyword>
<feature type="domain" description="AAA+ ATPase" evidence="4">
    <location>
        <begin position="99"/>
        <end position="234"/>
    </location>
</feature>
<evidence type="ECO:0000313" key="5">
    <source>
        <dbReference type="EMBL" id="CRY94933.1"/>
    </source>
</evidence>
<dbReference type="SUPFAM" id="SSF52540">
    <property type="entry name" value="P-loop containing nucleoside triphosphate hydrolases"/>
    <property type="match status" value="1"/>
</dbReference>
<reference evidence="5" key="1">
    <citation type="submission" date="2015-06" db="EMBL/GenBank/DDBJ databases">
        <authorList>
            <person name="Joergensen T."/>
        </authorList>
    </citation>
    <scope>NUCLEOTIDE SEQUENCE</scope>
    <source>
        <strain evidence="5">RGRH0409</strain>
    </source>
</reference>
<evidence type="ECO:0000259" key="4">
    <source>
        <dbReference type="SMART" id="SM00382"/>
    </source>
</evidence>
<protein>
    <recommendedName>
        <fullName evidence="4">AAA+ ATPase domain-containing protein</fullName>
    </recommendedName>
</protein>
<accession>A0A0H5PZB3</accession>
<comment type="similarity">
    <text evidence="1">Belongs to the IS21/IS1162 putative ATP-binding protein family.</text>
</comment>
<dbReference type="NCBIfam" id="NF038214">
    <property type="entry name" value="IS21_help_AAA"/>
    <property type="match status" value="1"/>
</dbReference>
<dbReference type="CDD" id="cd00009">
    <property type="entry name" value="AAA"/>
    <property type="match status" value="1"/>
</dbReference>
<evidence type="ECO:0000256" key="2">
    <source>
        <dbReference type="ARBA" id="ARBA00022741"/>
    </source>
</evidence>
<proteinExistence type="inferred from homology"/>